<dbReference type="PANTHER" id="PTHR47235:SF1">
    <property type="entry name" value="BLR6548 PROTEIN"/>
    <property type="match status" value="1"/>
</dbReference>
<dbReference type="PATRIC" id="fig|595434.4.peg.1696"/>
<evidence type="ECO:0000313" key="4">
    <source>
        <dbReference type="EMBL" id="KLU05927.1"/>
    </source>
</evidence>
<evidence type="ECO:0000256" key="1">
    <source>
        <dbReference type="ARBA" id="ARBA00010062"/>
    </source>
</evidence>
<dbReference type="SUPFAM" id="SSF53822">
    <property type="entry name" value="Periplasmic binding protein-like I"/>
    <property type="match status" value="1"/>
</dbReference>
<dbReference type="PANTHER" id="PTHR47235">
    <property type="entry name" value="BLR6548 PROTEIN"/>
    <property type="match status" value="1"/>
</dbReference>
<keyword evidence="4" id="KW-0675">Receptor</keyword>
<dbReference type="AlphaFoldDB" id="A0A0J1BHB8"/>
<dbReference type="Pfam" id="PF13458">
    <property type="entry name" value="Peripla_BP_6"/>
    <property type="match status" value="1"/>
</dbReference>
<comment type="similarity">
    <text evidence="1">Belongs to the leucine-binding protein family.</text>
</comment>
<dbReference type="Proteomes" id="UP000036367">
    <property type="component" value="Unassembled WGS sequence"/>
</dbReference>
<reference evidence="4" key="1">
    <citation type="submission" date="2015-05" db="EMBL/GenBank/DDBJ databases">
        <title>Permanent draft genome of Rhodopirellula islandicus K833.</title>
        <authorList>
            <person name="Kizina J."/>
            <person name="Richter M."/>
            <person name="Glockner F.O."/>
            <person name="Harder J."/>
        </authorList>
    </citation>
    <scope>NUCLEOTIDE SEQUENCE [LARGE SCALE GENOMIC DNA]</scope>
    <source>
        <strain evidence="4">K833</strain>
    </source>
</reference>
<dbReference type="InterPro" id="IPR028081">
    <property type="entry name" value="Leu-bd"/>
</dbReference>
<evidence type="ECO:0000259" key="3">
    <source>
        <dbReference type="Pfam" id="PF13458"/>
    </source>
</evidence>
<keyword evidence="2" id="KW-0732">Signal</keyword>
<keyword evidence="5" id="KW-1185">Reference proteome</keyword>
<evidence type="ECO:0000313" key="5">
    <source>
        <dbReference type="Proteomes" id="UP000036367"/>
    </source>
</evidence>
<dbReference type="Gene3D" id="3.40.50.2300">
    <property type="match status" value="2"/>
</dbReference>
<name>A0A0J1BHB8_RHOIS</name>
<proteinExistence type="inferred from homology"/>
<dbReference type="EMBL" id="LECT01000016">
    <property type="protein sequence ID" value="KLU05927.1"/>
    <property type="molecule type" value="Genomic_DNA"/>
</dbReference>
<accession>A0A0J1BHB8</accession>
<feature type="domain" description="Leucine-binding protein" evidence="3">
    <location>
        <begin position="50"/>
        <end position="402"/>
    </location>
</feature>
<dbReference type="CDD" id="cd19978">
    <property type="entry name" value="PBP1_ABC_ligand_binding-like"/>
    <property type="match status" value="1"/>
</dbReference>
<evidence type="ECO:0000256" key="2">
    <source>
        <dbReference type="ARBA" id="ARBA00022729"/>
    </source>
</evidence>
<organism evidence="4 5">
    <name type="scientific">Rhodopirellula islandica</name>
    <dbReference type="NCBI Taxonomy" id="595434"/>
    <lineage>
        <taxon>Bacteria</taxon>
        <taxon>Pseudomonadati</taxon>
        <taxon>Planctomycetota</taxon>
        <taxon>Planctomycetia</taxon>
        <taxon>Pirellulales</taxon>
        <taxon>Pirellulaceae</taxon>
        <taxon>Rhodopirellula</taxon>
    </lineage>
</organism>
<dbReference type="STRING" id="595434.RISK_001778"/>
<sequence>MKTNGAIARERSQWRVLALTFAIALPVTGVQSAWGVNPTSHDNEHHDVQTLKFGMSTALSGPAGELGIHMRHGILAAFAEATTQKVFPGKRLDLIALDDGYEPARTALNMHQLTEVHQVLTVIGNVGTPTAITAIPIAQKTQTPFFGAFTGASLLRREPLPNCVINYRASYAEETAAIVDALVAKGIRPEEIGFFTQNDSFGDDGFFGGLAAIRRHQTIKISSVPHGRYRRNTSQVEDGLADLLMHHPTPKAVIMVGSYEPCSKLIRLARQNDFNPQFLAISFVGSDALQQSLGEMADGIVATQVVPHFNRDLPLVCEYRDAMQTYDSEIPLSFVSLEGYTVGRILIKAVASIRVEISRPAILEAFEQLGQFDIGLGSPLTLGPNDHQASNRVWPVMLKADGSESLSWEELPSE</sequence>
<gene>
    <name evidence="4" type="ORF">RISK_001778</name>
</gene>
<comment type="caution">
    <text evidence="4">The sequence shown here is derived from an EMBL/GenBank/DDBJ whole genome shotgun (WGS) entry which is preliminary data.</text>
</comment>
<dbReference type="InterPro" id="IPR028082">
    <property type="entry name" value="Peripla_BP_I"/>
</dbReference>
<protein>
    <submittedName>
        <fullName evidence="4">Extracellular ligand-binding receptor</fullName>
    </submittedName>
</protein>